<dbReference type="PROSITE" id="PS51257">
    <property type="entry name" value="PROKAR_LIPOPROTEIN"/>
    <property type="match status" value="1"/>
</dbReference>
<dbReference type="GO" id="GO:0016787">
    <property type="term" value="F:hydrolase activity"/>
    <property type="evidence" value="ECO:0007669"/>
    <property type="project" value="UniProtKB-KW"/>
</dbReference>
<name>A0A2W5S355_VARPD</name>
<dbReference type="InterPro" id="IPR029058">
    <property type="entry name" value="AB_hydrolase_fold"/>
</dbReference>
<protein>
    <submittedName>
        <fullName evidence="2">Alpha/beta hydrolase</fullName>
    </submittedName>
</protein>
<proteinExistence type="predicted"/>
<dbReference type="InterPro" id="IPR022742">
    <property type="entry name" value="Hydrolase_4"/>
</dbReference>
<organism evidence="2 3">
    <name type="scientific">Variovorax paradoxus</name>
    <dbReference type="NCBI Taxonomy" id="34073"/>
    <lineage>
        <taxon>Bacteria</taxon>
        <taxon>Pseudomonadati</taxon>
        <taxon>Pseudomonadota</taxon>
        <taxon>Betaproteobacteria</taxon>
        <taxon>Burkholderiales</taxon>
        <taxon>Comamonadaceae</taxon>
        <taxon>Variovorax</taxon>
    </lineage>
</organism>
<sequence>MRPASVLASLLLAASALLGGCAIVDHEQRRWLFMPGARTWPPGEAAAVGMQDVWIDYVSRHPEQTGQAVRLHALWLPQVEAEAPVILFLHGVHWDVRASAVRIRQWHRLGFSVLGVDYRGFGRSSPAMPSETLVAEDARAAWQWLAREHPQARRFVFGHSLGAAVAVRLAAEVQDEAGLIVEGAFTSALDVLRSTRWGWLPVAPLMTQHFDAASRIAEVGSPLLAVHAAGDTMVSPRLGRALYEKAAPPKRFVLIDGAVHEDADVVGEQAYREALRELFGIGD</sequence>
<evidence type="ECO:0000313" key="3">
    <source>
        <dbReference type="Proteomes" id="UP000249135"/>
    </source>
</evidence>
<accession>A0A2W5S355</accession>
<dbReference type="AlphaFoldDB" id="A0A2W5S355"/>
<evidence type="ECO:0000259" key="1">
    <source>
        <dbReference type="Pfam" id="PF12146"/>
    </source>
</evidence>
<dbReference type="EMBL" id="QFPP01000028">
    <property type="protein sequence ID" value="PZQ77187.1"/>
    <property type="molecule type" value="Genomic_DNA"/>
</dbReference>
<keyword evidence="2" id="KW-0378">Hydrolase</keyword>
<dbReference type="SUPFAM" id="SSF53474">
    <property type="entry name" value="alpha/beta-Hydrolases"/>
    <property type="match status" value="1"/>
</dbReference>
<dbReference type="PANTHER" id="PTHR12277">
    <property type="entry name" value="ALPHA/BETA HYDROLASE DOMAIN-CONTAINING PROTEIN"/>
    <property type="match status" value="1"/>
</dbReference>
<gene>
    <name evidence="2" type="ORF">DI563_04585</name>
</gene>
<dbReference type="PANTHER" id="PTHR12277:SF81">
    <property type="entry name" value="PROTEIN ABHD13"/>
    <property type="match status" value="1"/>
</dbReference>
<comment type="caution">
    <text evidence="2">The sequence shown here is derived from an EMBL/GenBank/DDBJ whole genome shotgun (WGS) entry which is preliminary data.</text>
</comment>
<feature type="domain" description="Serine aminopeptidase S33" evidence="1">
    <location>
        <begin position="85"/>
        <end position="186"/>
    </location>
</feature>
<dbReference type="Pfam" id="PF12146">
    <property type="entry name" value="Hydrolase_4"/>
    <property type="match status" value="1"/>
</dbReference>
<dbReference type="Proteomes" id="UP000249135">
    <property type="component" value="Unassembled WGS sequence"/>
</dbReference>
<dbReference type="Gene3D" id="3.40.50.1820">
    <property type="entry name" value="alpha/beta hydrolase"/>
    <property type="match status" value="1"/>
</dbReference>
<reference evidence="2 3" key="1">
    <citation type="submission" date="2017-08" db="EMBL/GenBank/DDBJ databases">
        <title>Infants hospitalized years apart are colonized by the same room-sourced microbial strains.</title>
        <authorList>
            <person name="Brooks B."/>
            <person name="Olm M.R."/>
            <person name="Firek B.A."/>
            <person name="Baker R."/>
            <person name="Thomas B.C."/>
            <person name="Morowitz M.J."/>
            <person name="Banfield J.F."/>
        </authorList>
    </citation>
    <scope>NUCLEOTIDE SEQUENCE [LARGE SCALE GENOMIC DNA]</scope>
    <source>
        <strain evidence="2">S2_005_003_R2_41</strain>
    </source>
</reference>
<evidence type="ECO:0000313" key="2">
    <source>
        <dbReference type="EMBL" id="PZQ77187.1"/>
    </source>
</evidence>